<dbReference type="VEuPathDB" id="TrichDB:TRFO_05435"/>
<protein>
    <submittedName>
        <fullName evidence="2">Actin-related protein 2</fullName>
    </submittedName>
</protein>
<dbReference type="OrthoDB" id="5132116at2759"/>
<gene>
    <name evidence="2" type="primary">arpB</name>
    <name evidence="2" type="ORF">TRFO_05435</name>
</gene>
<dbReference type="PANTHER" id="PTHR11937">
    <property type="entry name" value="ACTIN"/>
    <property type="match status" value="1"/>
</dbReference>
<dbReference type="SUPFAM" id="SSF53067">
    <property type="entry name" value="Actin-like ATPase domain"/>
    <property type="match status" value="2"/>
</dbReference>
<dbReference type="SMART" id="SM00268">
    <property type="entry name" value="ACTIN"/>
    <property type="match status" value="1"/>
</dbReference>
<proteinExistence type="inferred from homology"/>
<evidence type="ECO:0000256" key="1">
    <source>
        <dbReference type="RuleBase" id="RU000487"/>
    </source>
</evidence>
<comment type="caution">
    <text evidence="2">The sequence shown here is derived from an EMBL/GenBank/DDBJ whole genome shotgun (WGS) entry which is preliminary data.</text>
</comment>
<accession>A0A1J4KAQ4</accession>
<dbReference type="GeneID" id="94827193"/>
<sequence length="394" mass="43995">MENNPAIVLDLGSDTIKAGFSVSQCPDFVLPNVVGRPLVPPGTNLLTNDFLFCDQTTPVSVNKTLNVTHPLERATVSQWDDECKILDYLFDRKMKTSPRDHCLMITEASLASRKYRKKLIEVFFEEYLIPSIHIQPEALCSLCAAGLTSGTVIEIGENATRVASIVDHQFVPKSCAHIKVGGAEVTQRLIKLFQLRRTTFPENEPVNPYRRIKESYCRVSKNISRRRALYEQDTAQFSTFSMANGRSIQLHREIYEPAEVLFEPSLIGQDGPGIVPLLFDSICHADPTIRNQITEHVVLSGGTALLPGLGERIASDTRNMIAKEVKGQNKHHLTIPDAMMVEAFSHSNILAYAGAAVCAQVYLNNEEYWAEKADYENDGVDAIVRRFKSATLRE</sequence>
<dbReference type="Gene3D" id="3.90.640.10">
    <property type="entry name" value="Actin, Chain A, domain 4"/>
    <property type="match status" value="1"/>
</dbReference>
<dbReference type="EMBL" id="MLAK01000716">
    <property type="protein sequence ID" value="OHT06758.1"/>
    <property type="molecule type" value="Genomic_DNA"/>
</dbReference>
<evidence type="ECO:0000313" key="2">
    <source>
        <dbReference type="EMBL" id="OHT06758.1"/>
    </source>
</evidence>
<dbReference type="InterPro" id="IPR004000">
    <property type="entry name" value="Actin"/>
</dbReference>
<dbReference type="AlphaFoldDB" id="A0A1J4KAQ4"/>
<organism evidence="2 3">
    <name type="scientific">Tritrichomonas foetus</name>
    <dbReference type="NCBI Taxonomy" id="1144522"/>
    <lineage>
        <taxon>Eukaryota</taxon>
        <taxon>Metamonada</taxon>
        <taxon>Parabasalia</taxon>
        <taxon>Tritrichomonadida</taxon>
        <taxon>Tritrichomonadidae</taxon>
        <taxon>Tritrichomonas</taxon>
    </lineage>
</organism>
<dbReference type="InterPro" id="IPR043129">
    <property type="entry name" value="ATPase_NBD"/>
</dbReference>
<dbReference type="RefSeq" id="XP_068359894.1">
    <property type="nucleotide sequence ID" value="XM_068492489.1"/>
</dbReference>
<dbReference type="Pfam" id="PF00022">
    <property type="entry name" value="Actin"/>
    <property type="match status" value="1"/>
</dbReference>
<dbReference type="PRINTS" id="PR00190">
    <property type="entry name" value="ACTIN"/>
</dbReference>
<name>A0A1J4KAQ4_9EUKA</name>
<dbReference type="FunFam" id="3.30.420.40:FF:000502">
    <property type="entry name" value="Actin-Related Proteins"/>
    <property type="match status" value="1"/>
</dbReference>
<reference evidence="2" key="1">
    <citation type="submission" date="2016-10" db="EMBL/GenBank/DDBJ databases">
        <authorList>
            <person name="Benchimol M."/>
            <person name="Almeida L.G."/>
            <person name="Vasconcelos A.T."/>
            <person name="Perreira-Neves A."/>
            <person name="Rosa I.A."/>
            <person name="Tasca T."/>
            <person name="Bogo M.R."/>
            <person name="de Souza W."/>
        </authorList>
    </citation>
    <scope>NUCLEOTIDE SEQUENCE [LARGE SCALE GENOMIC DNA]</scope>
    <source>
        <strain evidence="2">K</strain>
    </source>
</reference>
<dbReference type="Proteomes" id="UP000179807">
    <property type="component" value="Unassembled WGS sequence"/>
</dbReference>
<comment type="similarity">
    <text evidence="1">Belongs to the actin family.</text>
</comment>
<dbReference type="Gene3D" id="3.30.420.40">
    <property type="match status" value="2"/>
</dbReference>
<keyword evidence="3" id="KW-1185">Reference proteome</keyword>
<evidence type="ECO:0000313" key="3">
    <source>
        <dbReference type="Proteomes" id="UP000179807"/>
    </source>
</evidence>